<evidence type="ECO:0000313" key="4">
    <source>
        <dbReference type="Proteomes" id="UP000029120"/>
    </source>
</evidence>
<evidence type="ECO:0000313" key="3">
    <source>
        <dbReference type="EMBL" id="KFK27739.1"/>
    </source>
</evidence>
<dbReference type="InterPro" id="IPR040454">
    <property type="entry name" value="TF_IIIC_Tfc1/Sfc1"/>
</dbReference>
<dbReference type="GO" id="GO:0001003">
    <property type="term" value="F:RNA polymerase III type 2 promoter sequence-specific DNA binding"/>
    <property type="evidence" value="ECO:0007669"/>
    <property type="project" value="TreeGrafter"/>
</dbReference>
<proteinExistence type="predicted"/>
<dbReference type="EMBL" id="CM002876">
    <property type="protein sequence ID" value="KFK27739.1"/>
    <property type="molecule type" value="Genomic_DNA"/>
</dbReference>
<evidence type="ECO:0000256" key="1">
    <source>
        <dbReference type="SAM" id="MobiDB-lite"/>
    </source>
</evidence>
<dbReference type="GO" id="GO:0000127">
    <property type="term" value="C:transcription factor TFIIIC complex"/>
    <property type="evidence" value="ECO:0007669"/>
    <property type="project" value="InterPro"/>
</dbReference>
<feature type="compositionally biased region" description="Polar residues" evidence="1">
    <location>
        <begin position="168"/>
        <end position="191"/>
    </location>
</feature>
<dbReference type="GO" id="GO:0006384">
    <property type="term" value="P:transcription initiation at RNA polymerase III promoter"/>
    <property type="evidence" value="ECO:0007669"/>
    <property type="project" value="InterPro"/>
</dbReference>
<feature type="region of interest" description="Disordered" evidence="1">
    <location>
        <begin position="168"/>
        <end position="206"/>
    </location>
</feature>
<dbReference type="OrthoDB" id="5598268at2759"/>
<dbReference type="InterPro" id="IPR019136">
    <property type="entry name" value="TF_IIIC_su-5_HTH"/>
</dbReference>
<dbReference type="GO" id="GO:0001002">
    <property type="term" value="F:RNA polymerase III type 1 promoter sequence-specific DNA binding"/>
    <property type="evidence" value="ECO:0007669"/>
    <property type="project" value="TreeGrafter"/>
</dbReference>
<dbReference type="Gramene" id="KFK27739">
    <property type="protein sequence ID" value="KFK27739"/>
    <property type="gene ID" value="AALP_AA8G423100"/>
</dbReference>
<protein>
    <recommendedName>
        <fullName evidence="2">Transcription factor IIIC subunit 5 HTH domain-containing protein</fullName>
    </recommendedName>
</protein>
<sequence>MHVKKDSMHESQPVPATSDVYLPAPCPTLCADIVARVSESYCFNGENLALQLYGQLESVDYQHVILIHVDIAQHKKRKWMEMESLAAGNDDLMEIADEDAEKDGAATQNLNEVEVFALFEERPVWTRDSIVQRLCDKGLKCTHHMLNRFLLRAAYYFLEELRSTMSPGSPLNESGFLSSPSNGSAEHSATDASIHDSESGGEENGLSDDVVEFERGFSNAQGEDDFGRRVPRGVKVLDTGLCDRVVLGPQDDMKSSFVMKSIDGYADQDWSGIRILIPEENERLWLPLEGFMCL</sequence>
<reference evidence="4" key="1">
    <citation type="journal article" date="2015" name="Nat. Plants">
        <title>Genome expansion of Arabis alpina linked with retrotransposition and reduced symmetric DNA methylation.</title>
        <authorList>
            <person name="Willing E.M."/>
            <person name="Rawat V."/>
            <person name="Mandakova T."/>
            <person name="Maumus F."/>
            <person name="James G.V."/>
            <person name="Nordstroem K.J."/>
            <person name="Becker C."/>
            <person name="Warthmann N."/>
            <person name="Chica C."/>
            <person name="Szarzynska B."/>
            <person name="Zytnicki M."/>
            <person name="Albani M.C."/>
            <person name="Kiefer C."/>
            <person name="Bergonzi S."/>
            <person name="Castaings L."/>
            <person name="Mateos J.L."/>
            <person name="Berns M.C."/>
            <person name="Bujdoso N."/>
            <person name="Piofczyk T."/>
            <person name="de Lorenzo L."/>
            <person name="Barrero-Sicilia C."/>
            <person name="Mateos I."/>
            <person name="Piednoel M."/>
            <person name="Hagmann J."/>
            <person name="Chen-Min-Tao R."/>
            <person name="Iglesias-Fernandez R."/>
            <person name="Schuster S.C."/>
            <person name="Alonso-Blanco C."/>
            <person name="Roudier F."/>
            <person name="Carbonero P."/>
            <person name="Paz-Ares J."/>
            <person name="Davis S.J."/>
            <person name="Pecinka A."/>
            <person name="Quesneville H."/>
            <person name="Colot V."/>
            <person name="Lysak M.A."/>
            <person name="Weigel D."/>
            <person name="Coupland G."/>
            <person name="Schneeberger K."/>
        </authorList>
    </citation>
    <scope>NUCLEOTIDE SEQUENCE [LARGE SCALE GENOMIC DNA]</scope>
    <source>
        <strain evidence="4">cv. Pajares</strain>
    </source>
</reference>
<dbReference type="Pfam" id="PF09734">
    <property type="entry name" value="Tau95"/>
    <property type="match status" value="1"/>
</dbReference>
<organism evidence="3 4">
    <name type="scientific">Arabis alpina</name>
    <name type="common">Alpine rock-cress</name>
    <dbReference type="NCBI Taxonomy" id="50452"/>
    <lineage>
        <taxon>Eukaryota</taxon>
        <taxon>Viridiplantae</taxon>
        <taxon>Streptophyta</taxon>
        <taxon>Embryophyta</taxon>
        <taxon>Tracheophyta</taxon>
        <taxon>Spermatophyta</taxon>
        <taxon>Magnoliopsida</taxon>
        <taxon>eudicotyledons</taxon>
        <taxon>Gunneridae</taxon>
        <taxon>Pentapetalae</taxon>
        <taxon>rosids</taxon>
        <taxon>malvids</taxon>
        <taxon>Brassicales</taxon>
        <taxon>Brassicaceae</taxon>
        <taxon>Arabideae</taxon>
        <taxon>Arabis</taxon>
    </lineage>
</organism>
<name>A0A087GCY7_ARAAL</name>
<gene>
    <name evidence="3" type="ordered locus">AALP_Aa8g423100</name>
</gene>
<dbReference type="PANTHER" id="PTHR13230:SF5">
    <property type="entry name" value="GENERAL TRANSCRIPTION FACTOR 3C POLYPEPTIDE 5"/>
    <property type="match status" value="1"/>
</dbReference>
<keyword evidence="4" id="KW-1185">Reference proteome</keyword>
<accession>A0A087GCY7</accession>
<dbReference type="eggNOG" id="KOG2473">
    <property type="taxonomic scope" value="Eukaryota"/>
</dbReference>
<feature type="domain" description="Transcription factor IIIC subunit 5 HTH" evidence="2">
    <location>
        <begin position="81"/>
        <end position="157"/>
    </location>
</feature>
<dbReference type="AlphaFoldDB" id="A0A087GCY7"/>
<dbReference type="PANTHER" id="PTHR13230">
    <property type="entry name" value="GENERAL TRANSCRIPTION FACTOR IIIC, POLYPEPTIDE 5"/>
    <property type="match status" value="1"/>
</dbReference>
<dbReference type="Proteomes" id="UP000029120">
    <property type="component" value="Chromosome 8"/>
</dbReference>
<evidence type="ECO:0000259" key="2">
    <source>
        <dbReference type="Pfam" id="PF09734"/>
    </source>
</evidence>